<dbReference type="PANTHER" id="PTHR35871">
    <property type="entry name" value="EXPRESSED PROTEIN"/>
    <property type="match status" value="1"/>
</dbReference>
<gene>
    <name evidence="1" type="ORF">C8J55DRAFT_414344</name>
</gene>
<organism evidence="1 2">
    <name type="scientific">Lentinula lateritia</name>
    <dbReference type="NCBI Taxonomy" id="40482"/>
    <lineage>
        <taxon>Eukaryota</taxon>
        <taxon>Fungi</taxon>
        <taxon>Dikarya</taxon>
        <taxon>Basidiomycota</taxon>
        <taxon>Agaricomycotina</taxon>
        <taxon>Agaricomycetes</taxon>
        <taxon>Agaricomycetidae</taxon>
        <taxon>Agaricales</taxon>
        <taxon>Marasmiineae</taxon>
        <taxon>Omphalotaceae</taxon>
        <taxon>Lentinula</taxon>
    </lineage>
</organism>
<sequence>MTAQANDAQVKCWVFQNQHMLRKKGVGRGIHQSDVICSTVGWLKGASQSMESRKNYEGYWNGEMFLKEKIIPVFEEVHGPGYQALIMVDNSQGHSAYAEDALLTSRMNVGSGGKQARLRNGWYLNSGGTRVSQSMVFPESHPEYPNQPKGIKQILSERGIPGVESLRGKCKKCDPDSLECCCKKILENQPDFLGQMSLVEDSEVISAAGHLCIFLPKFHCELNFIEFFWGAVKRYLREHCDYTFTTLQENMPKALESVAVATIRRWEHRMQRWMEAYRQGMDAQSAQLHVRQFSSCKYTSHRCIPEAVARAFD</sequence>
<dbReference type="AlphaFoldDB" id="A0A9W9E1X4"/>
<dbReference type="Proteomes" id="UP001150238">
    <property type="component" value="Unassembled WGS sequence"/>
</dbReference>
<dbReference type="GO" id="GO:0003676">
    <property type="term" value="F:nucleic acid binding"/>
    <property type="evidence" value="ECO:0007669"/>
    <property type="project" value="InterPro"/>
</dbReference>
<protein>
    <recommendedName>
        <fullName evidence="3">Tc1-like transposase DDE domain-containing protein</fullName>
    </recommendedName>
</protein>
<reference evidence="1" key="1">
    <citation type="submission" date="2022-08" db="EMBL/GenBank/DDBJ databases">
        <authorList>
            <consortium name="DOE Joint Genome Institute"/>
            <person name="Min B."/>
            <person name="Riley R."/>
            <person name="Sierra-Patev S."/>
            <person name="Naranjo-Ortiz M."/>
            <person name="Looney B."/>
            <person name="Konkel Z."/>
            <person name="Slot J.C."/>
            <person name="Sakamoto Y."/>
            <person name="Steenwyk J.L."/>
            <person name="Rokas A."/>
            <person name="Carro J."/>
            <person name="Camarero S."/>
            <person name="Ferreira P."/>
            <person name="Molpeceres G."/>
            <person name="Ruiz-Duenas F.J."/>
            <person name="Serrano A."/>
            <person name="Henrissat B."/>
            <person name="Drula E."/>
            <person name="Hughes K.W."/>
            <person name="Mata J.L."/>
            <person name="Ishikawa N.K."/>
            <person name="Vargas-Isla R."/>
            <person name="Ushijima S."/>
            <person name="Smith C.A."/>
            <person name="Ahrendt S."/>
            <person name="Andreopoulos W."/>
            <person name="He G."/>
            <person name="Labutti K."/>
            <person name="Lipzen A."/>
            <person name="Ng V."/>
            <person name="Sandor L."/>
            <person name="Barry K."/>
            <person name="Martinez A.T."/>
            <person name="Xiao Y."/>
            <person name="Gibbons J.G."/>
            <person name="Terashima K."/>
            <person name="Hibbett D.S."/>
            <person name="Grigoriev I.V."/>
        </authorList>
    </citation>
    <scope>NUCLEOTIDE SEQUENCE</scope>
    <source>
        <strain evidence="1">Sp2 HRB7682 ss15</strain>
    </source>
</reference>
<evidence type="ECO:0008006" key="3">
    <source>
        <dbReference type="Google" id="ProtNLM"/>
    </source>
</evidence>
<accession>A0A9W9E1X4</accession>
<comment type="caution">
    <text evidence="1">The sequence shown here is derived from an EMBL/GenBank/DDBJ whole genome shotgun (WGS) entry which is preliminary data.</text>
</comment>
<evidence type="ECO:0000313" key="1">
    <source>
        <dbReference type="EMBL" id="KAJ4496252.1"/>
    </source>
</evidence>
<dbReference type="InterPro" id="IPR036397">
    <property type="entry name" value="RNaseH_sf"/>
</dbReference>
<reference evidence="1" key="2">
    <citation type="journal article" date="2023" name="Proc. Natl. Acad. Sci. U.S.A.">
        <title>A global phylogenomic analysis of the shiitake genus Lentinula.</title>
        <authorList>
            <person name="Sierra-Patev S."/>
            <person name="Min B."/>
            <person name="Naranjo-Ortiz M."/>
            <person name="Looney B."/>
            <person name="Konkel Z."/>
            <person name="Slot J.C."/>
            <person name="Sakamoto Y."/>
            <person name="Steenwyk J.L."/>
            <person name="Rokas A."/>
            <person name="Carro J."/>
            <person name="Camarero S."/>
            <person name="Ferreira P."/>
            <person name="Molpeceres G."/>
            <person name="Ruiz-Duenas F.J."/>
            <person name="Serrano A."/>
            <person name="Henrissat B."/>
            <person name="Drula E."/>
            <person name="Hughes K.W."/>
            <person name="Mata J.L."/>
            <person name="Ishikawa N.K."/>
            <person name="Vargas-Isla R."/>
            <person name="Ushijima S."/>
            <person name="Smith C.A."/>
            <person name="Donoghue J."/>
            <person name="Ahrendt S."/>
            <person name="Andreopoulos W."/>
            <person name="He G."/>
            <person name="LaButti K."/>
            <person name="Lipzen A."/>
            <person name="Ng V."/>
            <person name="Riley R."/>
            <person name="Sandor L."/>
            <person name="Barry K."/>
            <person name="Martinez A.T."/>
            <person name="Xiao Y."/>
            <person name="Gibbons J.G."/>
            <person name="Terashima K."/>
            <person name="Grigoriev I.V."/>
            <person name="Hibbett D."/>
        </authorList>
    </citation>
    <scope>NUCLEOTIDE SEQUENCE</scope>
    <source>
        <strain evidence="1">Sp2 HRB7682 ss15</strain>
    </source>
</reference>
<name>A0A9W9E1X4_9AGAR</name>
<proteinExistence type="predicted"/>
<evidence type="ECO:0000313" key="2">
    <source>
        <dbReference type="Proteomes" id="UP001150238"/>
    </source>
</evidence>
<dbReference type="Gene3D" id="3.30.420.10">
    <property type="entry name" value="Ribonuclease H-like superfamily/Ribonuclease H"/>
    <property type="match status" value="1"/>
</dbReference>
<dbReference type="EMBL" id="JANVFS010000001">
    <property type="protein sequence ID" value="KAJ4496252.1"/>
    <property type="molecule type" value="Genomic_DNA"/>
</dbReference>
<dbReference type="PANTHER" id="PTHR35871:SF1">
    <property type="entry name" value="CXC1-LIKE CYSTEINE CLUSTER ASSOCIATED WITH KDZ TRANSPOSASES DOMAIN-CONTAINING PROTEIN"/>
    <property type="match status" value="1"/>
</dbReference>